<comment type="cofactor">
    <cofactor evidence="5 7">
        <name>FAD</name>
        <dbReference type="ChEBI" id="CHEBI:57692"/>
    </cofactor>
    <text evidence="5 7">Binds 1 FAD per subunit.</text>
</comment>
<feature type="coiled-coil region" evidence="8">
    <location>
        <begin position="331"/>
        <end position="358"/>
    </location>
</feature>
<comment type="function">
    <text evidence="7">May have a photoreceptor function.</text>
</comment>
<dbReference type="InterPro" id="IPR036134">
    <property type="entry name" value="Crypto/Photolyase_FAD-like_sf"/>
</dbReference>
<feature type="binding site" evidence="5">
    <location>
        <begin position="473"/>
        <end position="475"/>
    </location>
    <ligand>
        <name>FAD</name>
        <dbReference type="ChEBI" id="CHEBI:57692"/>
    </ligand>
</feature>
<name>A0A8H3CEN1_9AGAM</name>
<dbReference type="Gene3D" id="1.10.579.10">
    <property type="entry name" value="DNA Cyclobutane Dipyrimidine Photolyase, subunit A, domain 3"/>
    <property type="match status" value="1"/>
</dbReference>
<dbReference type="InterPro" id="IPR006050">
    <property type="entry name" value="DNA_photolyase_N"/>
</dbReference>
<dbReference type="EMBL" id="CAJMXA010002516">
    <property type="protein sequence ID" value="CAE6482744.1"/>
    <property type="molecule type" value="Genomic_DNA"/>
</dbReference>
<evidence type="ECO:0000256" key="2">
    <source>
        <dbReference type="ARBA" id="ARBA00022630"/>
    </source>
</evidence>
<dbReference type="AlphaFoldDB" id="A0A8H3CEN1"/>
<evidence type="ECO:0000256" key="3">
    <source>
        <dbReference type="ARBA" id="ARBA00022827"/>
    </source>
</evidence>
<evidence type="ECO:0000256" key="9">
    <source>
        <dbReference type="SAM" id="MobiDB-lite"/>
    </source>
</evidence>
<dbReference type="InterPro" id="IPR036155">
    <property type="entry name" value="Crypto/Photolyase_N_sf"/>
</dbReference>
<feature type="region of interest" description="Disordered" evidence="9">
    <location>
        <begin position="542"/>
        <end position="611"/>
    </location>
</feature>
<dbReference type="Gene3D" id="1.25.40.80">
    <property type="match status" value="1"/>
</dbReference>
<keyword evidence="2 5" id="KW-0285">Flavoprotein</keyword>
<feature type="binding site" evidence="5">
    <location>
        <begin position="317"/>
        <end position="321"/>
    </location>
    <ligand>
        <name>FAD</name>
        <dbReference type="ChEBI" id="CHEBI:57692"/>
    </ligand>
</feature>
<evidence type="ECO:0000256" key="1">
    <source>
        <dbReference type="ARBA" id="ARBA00005862"/>
    </source>
</evidence>
<dbReference type="InterPro" id="IPR014729">
    <property type="entry name" value="Rossmann-like_a/b/a_fold"/>
</dbReference>
<dbReference type="PANTHER" id="PTHR11455:SF22">
    <property type="entry name" value="CRYPTOCHROME DASH"/>
    <property type="match status" value="1"/>
</dbReference>
<dbReference type="SUPFAM" id="SSF48173">
    <property type="entry name" value="Cryptochrome/photolyase FAD-binding domain"/>
    <property type="match status" value="1"/>
</dbReference>
<dbReference type="PROSITE" id="PS51645">
    <property type="entry name" value="PHR_CRY_ALPHA_BETA"/>
    <property type="match status" value="1"/>
</dbReference>
<dbReference type="Gene3D" id="3.40.50.620">
    <property type="entry name" value="HUPs"/>
    <property type="match status" value="1"/>
</dbReference>
<evidence type="ECO:0000256" key="8">
    <source>
        <dbReference type="SAM" id="Coils"/>
    </source>
</evidence>
<feature type="binding site" evidence="5">
    <location>
        <begin position="365"/>
        <end position="374"/>
    </location>
    <ligand>
        <name>FAD</name>
        <dbReference type="ChEBI" id="CHEBI:57692"/>
    </ligand>
</feature>
<dbReference type="PANTHER" id="PTHR11455">
    <property type="entry name" value="CRYPTOCHROME"/>
    <property type="match status" value="1"/>
</dbReference>
<dbReference type="GO" id="GO:0003684">
    <property type="term" value="F:damaged DNA binding"/>
    <property type="evidence" value="ECO:0007669"/>
    <property type="project" value="TreeGrafter"/>
</dbReference>
<dbReference type="InterPro" id="IPR005101">
    <property type="entry name" value="Cryptochr/Photolyase_FAD-bd"/>
</dbReference>
<feature type="compositionally biased region" description="Basic and acidic residues" evidence="9">
    <location>
        <begin position="560"/>
        <end position="581"/>
    </location>
</feature>
<evidence type="ECO:0000256" key="5">
    <source>
        <dbReference type="PIRSR" id="PIRSR602081-1"/>
    </source>
</evidence>
<dbReference type="GO" id="GO:0003904">
    <property type="term" value="F:deoxyribodipyrimidine photo-lyase activity"/>
    <property type="evidence" value="ECO:0007669"/>
    <property type="project" value="TreeGrafter"/>
</dbReference>
<gene>
    <name evidence="11" type="ORF">RDB_LOCUS91727</name>
</gene>
<comment type="similarity">
    <text evidence="1 7">Belongs to the DNA photolyase class-1 family.</text>
</comment>
<evidence type="ECO:0000256" key="7">
    <source>
        <dbReference type="RuleBase" id="RU367151"/>
    </source>
</evidence>
<feature type="binding site" evidence="5">
    <location>
        <position position="304"/>
    </location>
    <ligand>
        <name>FAD</name>
        <dbReference type="ChEBI" id="CHEBI:57692"/>
    </ligand>
</feature>
<keyword evidence="4 7" id="KW-0157">Chromophore</keyword>
<comment type="cofactor">
    <cofactor evidence="7">
        <name>(6R)-5,10-methylene-5,6,7,8-tetrahydrofolate</name>
        <dbReference type="ChEBI" id="CHEBI:15636"/>
    </cofactor>
    <text evidence="7">Binds 1 5,10-methenyltetrahydrofolate (MTHF) per subunit.</text>
</comment>
<dbReference type="PRINTS" id="PR00147">
    <property type="entry name" value="DNAPHOTLYASE"/>
</dbReference>
<sequence length="611" mass="69003">MARRIAIALLRNDLRVSDNPILYAARDAPGITHLLPLFVFDERQVELGGVAGFRESRRHGHEQVTEAKTRICRFWRTGRHRARFLAQSVFDLKSQLKSLGSDLGVYLGRPESVVLRLVYQFRDQGDTVEGIWMQRESASEEVSVERQLSRALGEMQTSLHIDPGARTLVHESDLPFQLPSQLPDVFTAFRKRVEGLNEKMVRPVLPDPSKGEWKPFPVLKDRAEDPSTTIFALPDDMTEAHFIGQLSVPLVAEPVPGDTSPGTPYDEVPGTAFPFKGGESAARQRLDYYFGGGGTGEDCPAITYKETRNGLLGADYSTKFSPYLTFGCMSAREIAARCDDLEDRLREAGKLTDAARKNIYWIKFELLWRDYMFFVNIKYGNNLFKPQGLLMEVSPRDAKARSDWTQWENRDDKLQAWFEGRTGVPFVDACMRELASTGYMSNRGRQNVASYLTKDLYFDWRIGAEFFESFLLDYDPASNYGNWAYVAGVGNDPREERKFNVIKQAKDYDPDGEYVKQWVPEVSGPELSSFQRHIPWRVWSGAGESSGSSSYPRSPVVEDSSWKKFYPDGDRKQASHGERGLKGGRGKGRGRRGRGTGRGQNSRGSSRGEGQ</sequence>
<reference evidence="11" key="1">
    <citation type="submission" date="2021-01" db="EMBL/GenBank/DDBJ databases">
        <authorList>
            <person name="Kaushik A."/>
        </authorList>
    </citation>
    <scope>NUCLEOTIDE SEQUENCE</scope>
    <source>
        <strain evidence="11">AG6-10EEA</strain>
    </source>
</reference>
<feature type="compositionally biased region" description="Basic residues" evidence="9">
    <location>
        <begin position="582"/>
        <end position="595"/>
    </location>
</feature>
<evidence type="ECO:0000256" key="4">
    <source>
        <dbReference type="ARBA" id="ARBA00022991"/>
    </source>
</evidence>
<dbReference type="InterPro" id="IPR002081">
    <property type="entry name" value="Cryptochrome/DNA_photolyase_1"/>
</dbReference>
<evidence type="ECO:0000313" key="12">
    <source>
        <dbReference type="Proteomes" id="UP000663853"/>
    </source>
</evidence>
<organism evidence="11 12">
    <name type="scientific">Rhizoctonia solani</name>
    <dbReference type="NCBI Taxonomy" id="456999"/>
    <lineage>
        <taxon>Eukaryota</taxon>
        <taxon>Fungi</taxon>
        <taxon>Dikarya</taxon>
        <taxon>Basidiomycota</taxon>
        <taxon>Agaricomycotina</taxon>
        <taxon>Agaricomycetes</taxon>
        <taxon>Cantharellales</taxon>
        <taxon>Ceratobasidiaceae</taxon>
        <taxon>Rhizoctonia</taxon>
    </lineage>
</organism>
<feature type="site" description="Electron transfer via tryptophanyl radical" evidence="6">
    <location>
        <position position="483"/>
    </location>
</feature>
<dbReference type="SUPFAM" id="SSF52425">
    <property type="entry name" value="Cryptochrome/photolyase, N-terminal domain"/>
    <property type="match status" value="1"/>
</dbReference>
<evidence type="ECO:0000313" key="11">
    <source>
        <dbReference type="EMBL" id="CAE6482744.1"/>
    </source>
</evidence>
<dbReference type="InterPro" id="IPR014133">
    <property type="entry name" value="Cry_DASH"/>
</dbReference>
<feature type="site" description="Electron transfer via tryptophanyl radical" evidence="6">
    <location>
        <position position="460"/>
    </location>
</feature>
<comment type="caution">
    <text evidence="11">The sequence shown here is derived from an EMBL/GenBank/DDBJ whole genome shotgun (WGS) entry which is preliminary data.</text>
</comment>
<protein>
    <recommendedName>
        <fullName evidence="7">Cryptochrome DASH</fullName>
    </recommendedName>
</protein>
<accession>A0A8H3CEN1</accession>
<dbReference type="Proteomes" id="UP000663853">
    <property type="component" value="Unassembled WGS sequence"/>
</dbReference>
<dbReference type="GO" id="GO:0000719">
    <property type="term" value="P:photoreactive repair"/>
    <property type="evidence" value="ECO:0007669"/>
    <property type="project" value="TreeGrafter"/>
</dbReference>
<dbReference type="GO" id="GO:0071949">
    <property type="term" value="F:FAD binding"/>
    <property type="evidence" value="ECO:0007669"/>
    <property type="project" value="TreeGrafter"/>
</dbReference>
<feature type="domain" description="Photolyase/cryptochrome alpha/beta" evidence="10">
    <location>
        <begin position="4"/>
        <end position="175"/>
    </location>
</feature>
<proteinExistence type="inferred from homology"/>
<keyword evidence="8" id="KW-0175">Coiled coil</keyword>
<evidence type="ECO:0000259" key="10">
    <source>
        <dbReference type="PROSITE" id="PS51645"/>
    </source>
</evidence>
<feature type="site" description="Electron transfer via tryptophanyl radical" evidence="6">
    <location>
        <position position="407"/>
    </location>
</feature>
<dbReference type="NCBIfam" id="TIGR02765">
    <property type="entry name" value="crypto_DASH"/>
    <property type="match status" value="1"/>
</dbReference>
<evidence type="ECO:0000256" key="6">
    <source>
        <dbReference type="PIRSR" id="PIRSR602081-2"/>
    </source>
</evidence>
<dbReference type="Pfam" id="PF00875">
    <property type="entry name" value="DNA_photolyase"/>
    <property type="match status" value="1"/>
</dbReference>
<keyword evidence="3 5" id="KW-0274">FAD</keyword>
<dbReference type="Pfam" id="PF03441">
    <property type="entry name" value="FAD_binding_7"/>
    <property type="match status" value="1"/>
</dbReference>